<evidence type="ECO:0000313" key="1">
    <source>
        <dbReference type="EMBL" id="NYI70722.1"/>
    </source>
</evidence>
<proteinExistence type="predicted"/>
<organism evidence="1 2">
    <name type="scientific">Naumannella cuiyingiana</name>
    <dbReference type="NCBI Taxonomy" id="1347891"/>
    <lineage>
        <taxon>Bacteria</taxon>
        <taxon>Bacillati</taxon>
        <taxon>Actinomycetota</taxon>
        <taxon>Actinomycetes</taxon>
        <taxon>Propionibacteriales</taxon>
        <taxon>Propionibacteriaceae</taxon>
        <taxon>Naumannella</taxon>
    </lineage>
</organism>
<name>A0A7Z0D8A1_9ACTN</name>
<dbReference type="AlphaFoldDB" id="A0A7Z0D8A1"/>
<sequence>MRHRRQVPAALVAILLRPVRRAASVGIARTHGVGSGVEVAGPGLVALGAW</sequence>
<keyword evidence="2" id="KW-1185">Reference proteome</keyword>
<comment type="caution">
    <text evidence="1">The sequence shown here is derived from an EMBL/GenBank/DDBJ whole genome shotgun (WGS) entry which is preliminary data.</text>
</comment>
<dbReference type="Proteomes" id="UP000527616">
    <property type="component" value="Unassembled WGS sequence"/>
</dbReference>
<protein>
    <submittedName>
        <fullName evidence="1">Uncharacterized protein</fullName>
    </submittedName>
</protein>
<accession>A0A7Z0D8A1</accession>
<evidence type="ECO:0000313" key="2">
    <source>
        <dbReference type="Proteomes" id="UP000527616"/>
    </source>
</evidence>
<dbReference type="EMBL" id="JACBZS010000001">
    <property type="protein sequence ID" value="NYI70722.1"/>
    <property type="molecule type" value="Genomic_DNA"/>
</dbReference>
<reference evidence="1 2" key="1">
    <citation type="submission" date="2020-07" db="EMBL/GenBank/DDBJ databases">
        <title>Sequencing the genomes of 1000 actinobacteria strains.</title>
        <authorList>
            <person name="Klenk H.-P."/>
        </authorList>
    </citation>
    <scope>NUCLEOTIDE SEQUENCE [LARGE SCALE GENOMIC DNA]</scope>
    <source>
        <strain evidence="1 2">DSM 103164</strain>
    </source>
</reference>
<gene>
    <name evidence="1" type="ORF">GGQ54_001282</name>
</gene>